<dbReference type="PANTHER" id="PTHR10039:SF16">
    <property type="entry name" value="GPI INOSITOL-DEACYLASE"/>
    <property type="match status" value="1"/>
</dbReference>
<comment type="caution">
    <text evidence="1">The sequence shown here is derived from an EMBL/GenBank/DDBJ whole genome shotgun (WGS) entry which is preliminary data.</text>
</comment>
<protein>
    <submittedName>
        <fullName evidence="1">Uncharacterized protein</fullName>
    </submittedName>
</protein>
<reference evidence="1" key="1">
    <citation type="submission" date="2018-03" db="EMBL/GenBank/DDBJ databases">
        <authorList>
            <person name="Guldener U."/>
        </authorList>
    </citation>
    <scope>NUCLEOTIDE SEQUENCE</scope>
</reference>
<keyword evidence="2" id="KW-1185">Reference proteome</keyword>
<sequence length="369" mass="42285">MDSPVEQVLEEAKSIRPDAMQKGRIQCLISIGTGVLDLKEFGDNLKQVAKTLVSIATETEDTERRFYSNHKDLGLTGRYFRFNVDRGLADIQLDDHIKIPAIEVSAEEYLGAPRTKELVHNFLAARAPLLDTSIANQLRLLHIWEDGFELDSYRRAKNGPSFAIFAREDSTKKGYFRVPKTFHHLFTKYSHSQYPLEEWVDATLVDLLKEFKRTFIIVNALDEFPNLTAPSMGNYRGVIKFLDELRQRSHDSTHVLITSRREPEIEAAVQDIAAQKTTVPMNTAVVKADMKAFLADSLRKDPFKDWPTKLKKRVVRTLVDNSDGVFRWAVLKLLVLMKEDRPQDVEIALKLLPKDLEQTYERILTGIEN</sequence>
<proteinExistence type="predicted"/>
<dbReference type="PANTHER" id="PTHR10039">
    <property type="entry name" value="AMELOGENIN"/>
    <property type="match status" value="1"/>
</dbReference>
<dbReference type="AlphaFoldDB" id="A0AAE8SX78"/>
<dbReference type="Proteomes" id="UP001187682">
    <property type="component" value="Unassembled WGS sequence"/>
</dbReference>
<organism evidence="1 2">
    <name type="scientific">Cephalotrichum gorgonifer</name>
    <dbReference type="NCBI Taxonomy" id="2041049"/>
    <lineage>
        <taxon>Eukaryota</taxon>
        <taxon>Fungi</taxon>
        <taxon>Dikarya</taxon>
        <taxon>Ascomycota</taxon>
        <taxon>Pezizomycotina</taxon>
        <taxon>Sordariomycetes</taxon>
        <taxon>Hypocreomycetidae</taxon>
        <taxon>Microascales</taxon>
        <taxon>Microascaceae</taxon>
        <taxon>Cephalotrichum</taxon>
    </lineage>
</organism>
<name>A0AAE8SX78_9PEZI</name>
<evidence type="ECO:0000313" key="2">
    <source>
        <dbReference type="Proteomes" id="UP001187682"/>
    </source>
</evidence>
<gene>
    <name evidence="1" type="ORF">DNG_07246</name>
</gene>
<dbReference type="Gene3D" id="3.40.1090.10">
    <property type="entry name" value="Cytosolic phospholipase A2 catalytic domain"/>
    <property type="match status" value="1"/>
</dbReference>
<dbReference type="EMBL" id="ONZQ02000010">
    <property type="protein sequence ID" value="SPO04561.1"/>
    <property type="molecule type" value="Genomic_DNA"/>
</dbReference>
<accession>A0AAE8SX78</accession>
<evidence type="ECO:0000313" key="1">
    <source>
        <dbReference type="EMBL" id="SPO04561.1"/>
    </source>
</evidence>